<dbReference type="AlphaFoldDB" id="B6GZB3"/>
<evidence type="ECO:0000256" key="1">
    <source>
        <dbReference type="SAM" id="MobiDB-lite"/>
    </source>
</evidence>
<sequence length="386" mass="43397">MGWYVYKYPGPTEKPWDKLSHVESKVDTRTVSQSRGTSRDRSIFIKPCNLSVKQLLRCKIYPLRHRMASLLNTIDDRRHSLTRREREPLFIPMNDLYTLLGGANCASPHGGSEQVLEVVCSLIAYTSTLYLSFVGMESVPRAGPEANHDIINKNIAVTTAVARFSKPPRSRARRNGGRRETRLCEKRLAIDVDMRSAISRPSLAEGQGLPSRAPPRSGSAPCCSTLLPPKPQRWPKRHYAADLSGEWAITGCGPRQLPGMENGFIILYLPSQNLTTSKRFSTFERRHTAYSHGAQDAFGPFDPARLSCAGEQGLNIESGQDTMLLATRYNLYLRPEAQESADDRHITFPFGNYIRSKHLRSSQYKDILEKIYTKVRSNGIILKCIG</sequence>
<protein>
    <submittedName>
        <fullName evidence="2">Uncharacterized protein</fullName>
    </submittedName>
</protein>
<dbReference type="VEuPathDB" id="FungiDB:PCH_Pc12g12970"/>
<reference evidence="2 3" key="1">
    <citation type="journal article" date="2008" name="Nat. Biotechnol.">
        <title>Genome sequencing and analysis of the filamentous fungus Penicillium chrysogenum.</title>
        <authorList>
            <person name="van den Berg M.A."/>
            <person name="Albang R."/>
            <person name="Albermann K."/>
            <person name="Badger J.H."/>
            <person name="Daran J.-M."/>
            <person name="Driessen A.J.M."/>
            <person name="Garcia-Estrada C."/>
            <person name="Fedorova N.D."/>
            <person name="Harris D.M."/>
            <person name="Heijne W.H.M."/>
            <person name="Joardar V.S."/>
            <person name="Kiel J.A.K.W."/>
            <person name="Kovalchuk A."/>
            <person name="Martin J.F."/>
            <person name="Nierman W.C."/>
            <person name="Nijland J.G."/>
            <person name="Pronk J.T."/>
            <person name="Roubos J.A."/>
            <person name="van der Klei I.J."/>
            <person name="van Peij N.N.M.E."/>
            <person name="Veenhuis M."/>
            <person name="von Doehren H."/>
            <person name="Wagner C."/>
            <person name="Wortman J.R."/>
            <person name="Bovenberg R.A.L."/>
        </authorList>
    </citation>
    <scope>NUCLEOTIDE SEQUENCE [LARGE SCALE GENOMIC DNA]</scope>
    <source>
        <strain evidence="3">ATCC 28089 / DSM 1075 / NRRL 1951 / Wisconsin 54-1255</strain>
    </source>
</reference>
<evidence type="ECO:0000313" key="3">
    <source>
        <dbReference type="Proteomes" id="UP000000724"/>
    </source>
</evidence>
<feature type="compositionally biased region" description="Low complexity" evidence="1">
    <location>
        <begin position="210"/>
        <end position="221"/>
    </location>
</feature>
<feature type="region of interest" description="Disordered" evidence="1">
    <location>
        <begin position="201"/>
        <end position="221"/>
    </location>
</feature>
<dbReference type="Proteomes" id="UP000000724">
    <property type="component" value="Contig Pc00c12"/>
</dbReference>
<keyword evidence="3" id="KW-1185">Reference proteome</keyword>
<organism evidence="2 3">
    <name type="scientific">Penicillium rubens (strain ATCC 28089 / DSM 1075 / NRRL 1951 / Wisconsin 54-1255)</name>
    <name type="common">Penicillium chrysogenum</name>
    <dbReference type="NCBI Taxonomy" id="500485"/>
    <lineage>
        <taxon>Eukaryota</taxon>
        <taxon>Fungi</taxon>
        <taxon>Dikarya</taxon>
        <taxon>Ascomycota</taxon>
        <taxon>Pezizomycotina</taxon>
        <taxon>Eurotiomycetes</taxon>
        <taxon>Eurotiomycetidae</taxon>
        <taxon>Eurotiales</taxon>
        <taxon>Aspergillaceae</taxon>
        <taxon>Penicillium</taxon>
        <taxon>Penicillium chrysogenum species complex</taxon>
    </lineage>
</organism>
<accession>B6GZB3</accession>
<proteinExistence type="predicted"/>
<dbReference type="OMA" id="TAYSHGA"/>
<evidence type="ECO:0000313" key="2">
    <source>
        <dbReference type="EMBL" id="CAP80924.1"/>
    </source>
</evidence>
<dbReference type="EMBL" id="AM920427">
    <property type="protein sequence ID" value="CAP80924.1"/>
    <property type="molecule type" value="Genomic_DNA"/>
</dbReference>
<dbReference type="HOGENOM" id="CLU_715910_0_0_1"/>
<name>B6GZB3_PENRW</name>
<gene>
    <name evidence="2" type="ORF">Pc12g12970</name>
    <name evidence="2" type="ORF">PCH_Pc12g12970</name>
</gene>